<dbReference type="Pfam" id="PF00582">
    <property type="entry name" value="Usp"/>
    <property type="match status" value="1"/>
</dbReference>
<dbReference type="EMBL" id="JBDPZC010000013">
    <property type="protein sequence ID" value="MEO3715287.1"/>
    <property type="molecule type" value="Genomic_DNA"/>
</dbReference>
<dbReference type="RefSeq" id="WP_347612643.1">
    <property type="nucleotide sequence ID" value="NZ_JBDPZC010000013.1"/>
</dbReference>
<keyword evidence="4" id="KW-1185">Reference proteome</keyword>
<dbReference type="PANTHER" id="PTHR46268:SF6">
    <property type="entry name" value="UNIVERSAL STRESS PROTEIN UP12"/>
    <property type="match status" value="1"/>
</dbReference>
<dbReference type="Gene3D" id="3.40.50.620">
    <property type="entry name" value="HUPs"/>
    <property type="match status" value="1"/>
</dbReference>
<sequence length="144" mass="14928">MFQRILFPTDGSSTALKACGVAVDMARRYGATLQVVSVIDPVPFVAFPEGGGEALAYYLEAAEQAANEGIALARQQAEAAGVPFESLILREHGPAVAVVEQARASGADLIIMGSHGRRGLDAVILGSVAQKVLTLSPVAVLIVK</sequence>
<protein>
    <submittedName>
        <fullName evidence="3">Universal stress protein</fullName>
    </submittedName>
</protein>
<name>A0ABV0GK25_9BURK</name>
<evidence type="ECO:0000259" key="2">
    <source>
        <dbReference type="Pfam" id="PF00582"/>
    </source>
</evidence>
<dbReference type="CDD" id="cd00293">
    <property type="entry name" value="USP-like"/>
    <property type="match status" value="1"/>
</dbReference>
<evidence type="ECO:0000313" key="4">
    <source>
        <dbReference type="Proteomes" id="UP001462640"/>
    </source>
</evidence>
<dbReference type="InterPro" id="IPR006015">
    <property type="entry name" value="Universal_stress_UspA"/>
</dbReference>
<feature type="domain" description="UspA" evidence="2">
    <location>
        <begin position="1"/>
        <end position="144"/>
    </location>
</feature>
<accession>A0ABV0GK25</accession>
<evidence type="ECO:0000313" key="3">
    <source>
        <dbReference type="EMBL" id="MEO3715287.1"/>
    </source>
</evidence>
<gene>
    <name evidence="3" type="ORF">ABDJ40_21165</name>
</gene>
<organism evidence="3 4">
    <name type="scientific">Roseateles flavus</name>
    <dbReference type="NCBI Taxonomy" id="3149041"/>
    <lineage>
        <taxon>Bacteria</taxon>
        <taxon>Pseudomonadati</taxon>
        <taxon>Pseudomonadota</taxon>
        <taxon>Betaproteobacteria</taxon>
        <taxon>Burkholderiales</taxon>
        <taxon>Sphaerotilaceae</taxon>
        <taxon>Roseateles</taxon>
    </lineage>
</organism>
<proteinExistence type="inferred from homology"/>
<comment type="similarity">
    <text evidence="1">Belongs to the universal stress protein A family.</text>
</comment>
<dbReference type="PRINTS" id="PR01438">
    <property type="entry name" value="UNVRSLSTRESS"/>
</dbReference>
<dbReference type="PANTHER" id="PTHR46268">
    <property type="entry name" value="STRESS RESPONSE PROTEIN NHAX"/>
    <property type="match status" value="1"/>
</dbReference>
<reference evidence="3 4" key="1">
    <citation type="submission" date="2024-05" db="EMBL/GenBank/DDBJ databases">
        <title>Roseateles sp. 2.12 16S ribosomal RNA gene Genome sequencing and assembly.</title>
        <authorList>
            <person name="Woo H."/>
        </authorList>
    </citation>
    <scope>NUCLEOTIDE SEQUENCE [LARGE SCALE GENOMIC DNA]</scope>
    <source>
        <strain evidence="3 4">2.12</strain>
    </source>
</reference>
<dbReference type="InterPro" id="IPR014729">
    <property type="entry name" value="Rossmann-like_a/b/a_fold"/>
</dbReference>
<dbReference type="InterPro" id="IPR006016">
    <property type="entry name" value="UspA"/>
</dbReference>
<comment type="caution">
    <text evidence="3">The sequence shown here is derived from an EMBL/GenBank/DDBJ whole genome shotgun (WGS) entry which is preliminary data.</text>
</comment>
<evidence type="ECO:0000256" key="1">
    <source>
        <dbReference type="ARBA" id="ARBA00008791"/>
    </source>
</evidence>
<dbReference type="SUPFAM" id="SSF52402">
    <property type="entry name" value="Adenine nucleotide alpha hydrolases-like"/>
    <property type="match status" value="1"/>
</dbReference>
<dbReference type="Proteomes" id="UP001462640">
    <property type="component" value="Unassembled WGS sequence"/>
</dbReference>